<dbReference type="PANTHER" id="PTHR11468">
    <property type="entry name" value="GLYCOGEN PHOSPHORYLASE"/>
    <property type="match status" value="1"/>
</dbReference>
<evidence type="ECO:0000256" key="2">
    <source>
        <dbReference type="RuleBase" id="RU000587"/>
    </source>
</evidence>
<evidence type="ECO:0000313" key="3">
    <source>
        <dbReference type="EMBL" id="AIA83475.1"/>
    </source>
</evidence>
<comment type="cofactor">
    <cofactor evidence="2">
        <name>pyridoxal 5'-phosphate</name>
        <dbReference type="ChEBI" id="CHEBI:597326"/>
    </cofactor>
</comment>
<protein>
    <recommendedName>
        <fullName evidence="2">Alpha-1,4 glucan phosphorylase</fullName>
        <ecNumber evidence="2">2.4.1.1</ecNumber>
    </recommendedName>
</protein>
<keyword evidence="2" id="KW-0663">Pyridoxal phosphate</keyword>
<dbReference type="InterPro" id="IPR000811">
    <property type="entry name" value="Glyco_trans_35"/>
</dbReference>
<dbReference type="GO" id="GO:0005737">
    <property type="term" value="C:cytoplasm"/>
    <property type="evidence" value="ECO:0007669"/>
    <property type="project" value="TreeGrafter"/>
</dbReference>
<dbReference type="GO" id="GO:0005980">
    <property type="term" value="P:glycogen catabolic process"/>
    <property type="evidence" value="ECO:0007669"/>
    <property type="project" value="TreeGrafter"/>
</dbReference>
<accession>A0A060BRS0</accession>
<sequence length="92" mass="10483">MAAVIKEQNGITVNPDAIFDVQVKRLHAYKRQLLNALHILKLYFDLKDNPELDMVPRVFIFGAKAAPSYHYAKSIIKVINEIANMINNDTND</sequence>
<name>A0A060BRS0_9LACT</name>
<dbReference type="EC" id="2.4.1.1" evidence="2"/>
<dbReference type="Gene3D" id="3.40.50.2000">
    <property type="entry name" value="Glycogen Phosphorylase B"/>
    <property type="match status" value="1"/>
</dbReference>
<dbReference type="SUPFAM" id="SSF53756">
    <property type="entry name" value="UDP-Glycosyltransferase/glycogen phosphorylase"/>
    <property type="match status" value="1"/>
</dbReference>
<proteinExistence type="inferred from homology"/>
<comment type="catalytic activity">
    <reaction evidence="2">
        <text>[(1-&gt;4)-alpha-D-glucosyl](n) + phosphate = [(1-&gt;4)-alpha-D-glucosyl](n-1) + alpha-D-glucose 1-phosphate</text>
        <dbReference type="Rhea" id="RHEA:41732"/>
        <dbReference type="Rhea" id="RHEA-COMP:9584"/>
        <dbReference type="Rhea" id="RHEA-COMP:9586"/>
        <dbReference type="ChEBI" id="CHEBI:15444"/>
        <dbReference type="ChEBI" id="CHEBI:43474"/>
        <dbReference type="ChEBI" id="CHEBI:58601"/>
        <dbReference type="EC" id="2.4.1.1"/>
    </reaction>
</comment>
<dbReference type="PANTHER" id="PTHR11468:SF3">
    <property type="entry name" value="GLYCOGEN PHOSPHORYLASE, LIVER FORM"/>
    <property type="match status" value="1"/>
</dbReference>
<evidence type="ECO:0000256" key="1">
    <source>
        <dbReference type="ARBA" id="ARBA00006047"/>
    </source>
</evidence>
<comment type="similarity">
    <text evidence="1 2">Belongs to the glycogen phosphorylase family.</text>
</comment>
<dbReference type="AlphaFoldDB" id="A0A060BRS0"/>
<dbReference type="GO" id="GO:0008184">
    <property type="term" value="F:glycogen phosphorylase activity"/>
    <property type="evidence" value="ECO:0007669"/>
    <property type="project" value="InterPro"/>
</dbReference>
<dbReference type="GO" id="GO:0030170">
    <property type="term" value="F:pyridoxal phosphate binding"/>
    <property type="evidence" value="ECO:0007669"/>
    <property type="project" value="TreeGrafter"/>
</dbReference>
<reference evidence="3" key="1">
    <citation type="journal article" date="2013" name="Environ. Microbiol.">
        <title>Seasonally variable intestinal metagenomes of the red palm weevil (Rhynchophorus ferrugineus).</title>
        <authorList>
            <person name="Jia S."/>
            <person name="Zhang X."/>
            <person name="Zhang G."/>
            <person name="Yin A."/>
            <person name="Zhang S."/>
            <person name="Li F."/>
            <person name="Wang L."/>
            <person name="Zhao D."/>
            <person name="Yun Q."/>
            <person name="Tala"/>
            <person name="Wang J."/>
            <person name="Sun G."/>
            <person name="Baabdullah M."/>
            <person name="Yu X."/>
            <person name="Hu S."/>
            <person name="Al-Mssallem I.S."/>
            <person name="Yu J."/>
        </authorList>
    </citation>
    <scope>NUCLEOTIDE SEQUENCE</scope>
</reference>
<dbReference type="EMBL" id="KF116232">
    <property type="protein sequence ID" value="AIA83475.1"/>
    <property type="molecule type" value="Genomic_DNA"/>
</dbReference>
<keyword evidence="2" id="KW-0119">Carbohydrate metabolism</keyword>
<dbReference type="Pfam" id="PF00343">
    <property type="entry name" value="Phosphorylase"/>
    <property type="match status" value="1"/>
</dbReference>
<comment type="function">
    <text evidence="2">Allosteric enzyme that catalyzes the rate-limiting step in glycogen catabolism, the phosphorolytic cleavage of glycogen to produce glucose-1-phosphate, and plays a central role in maintaining cellular and organismal glucose homeostasis.</text>
</comment>
<organism evidence="3">
    <name type="scientific">uncultured Lactococcus sp</name>
    <dbReference type="NCBI Taxonomy" id="167973"/>
    <lineage>
        <taxon>Bacteria</taxon>
        <taxon>Bacillati</taxon>
        <taxon>Bacillota</taxon>
        <taxon>Bacilli</taxon>
        <taxon>Lactobacillales</taxon>
        <taxon>Streptococcaceae</taxon>
        <taxon>Lactococcus</taxon>
        <taxon>environmental samples</taxon>
    </lineage>
</organism>
<keyword evidence="2" id="KW-0328">Glycosyltransferase</keyword>
<keyword evidence="2" id="KW-0808">Transferase</keyword>